<evidence type="ECO:0000256" key="1">
    <source>
        <dbReference type="ARBA" id="ARBA00023002"/>
    </source>
</evidence>
<comment type="caution">
    <text evidence="3">The sequence shown here is derived from an EMBL/GenBank/DDBJ whole genome shotgun (WGS) entry which is preliminary data.</text>
</comment>
<dbReference type="InterPro" id="IPR011766">
    <property type="entry name" value="TPP_enzyme_TPP-bd"/>
</dbReference>
<dbReference type="PANTHER" id="PTHR42897:SF2">
    <property type="entry name" value="PYRUVATE SYNTHASE SUBUNIT PORB"/>
    <property type="match status" value="1"/>
</dbReference>
<dbReference type="InterPro" id="IPR029061">
    <property type="entry name" value="THDP-binding"/>
</dbReference>
<dbReference type="GO" id="GO:0016491">
    <property type="term" value="F:oxidoreductase activity"/>
    <property type="evidence" value="ECO:0007669"/>
    <property type="project" value="UniProtKB-KW"/>
</dbReference>
<dbReference type="Pfam" id="PF02775">
    <property type="entry name" value="TPP_enzyme_C"/>
    <property type="match status" value="1"/>
</dbReference>
<dbReference type="NCBIfam" id="NF008819">
    <property type="entry name" value="PRK11865.1"/>
    <property type="match status" value="1"/>
</dbReference>
<dbReference type="SUPFAM" id="SSF52518">
    <property type="entry name" value="Thiamin diphosphate-binding fold (THDP-binding)"/>
    <property type="match status" value="1"/>
</dbReference>
<dbReference type="CDD" id="cd03376">
    <property type="entry name" value="TPP_PFOR_porB_like"/>
    <property type="match status" value="1"/>
</dbReference>
<dbReference type="EMBL" id="PNIK01000015">
    <property type="protein sequence ID" value="PMP68766.1"/>
    <property type="molecule type" value="Genomic_DNA"/>
</dbReference>
<dbReference type="GO" id="GO:0044281">
    <property type="term" value="P:small molecule metabolic process"/>
    <property type="evidence" value="ECO:0007669"/>
    <property type="project" value="UniProtKB-ARBA"/>
</dbReference>
<organism evidence="3 4">
    <name type="scientific">Thermodesulfobacterium geofontis</name>
    <dbReference type="NCBI Taxonomy" id="1295609"/>
    <lineage>
        <taxon>Bacteria</taxon>
        <taxon>Pseudomonadati</taxon>
        <taxon>Thermodesulfobacteriota</taxon>
        <taxon>Thermodesulfobacteria</taxon>
        <taxon>Thermodesulfobacteriales</taxon>
        <taxon>Thermodesulfobacteriaceae</taxon>
        <taxon>Thermodesulfobacterium</taxon>
    </lineage>
</organism>
<proteinExistence type="predicted"/>
<keyword evidence="1" id="KW-0560">Oxidoreductase</keyword>
<evidence type="ECO:0000313" key="4">
    <source>
        <dbReference type="Proteomes" id="UP000235460"/>
    </source>
</evidence>
<feature type="domain" description="Thiamine pyrophosphate enzyme TPP-binding" evidence="2">
    <location>
        <begin position="55"/>
        <end position="224"/>
    </location>
</feature>
<dbReference type="PANTHER" id="PTHR42897">
    <property type="entry name" value="PYRUVATE SYNTHASE SUBUNIT PORB"/>
    <property type="match status" value="1"/>
</dbReference>
<accession>A0A2N7PQ69</accession>
<reference evidence="3 4" key="1">
    <citation type="submission" date="2018-01" db="EMBL/GenBank/DDBJ databases">
        <title>Metagenomic assembled genomes from two thermal pools in the Uzon Caldera, Kamchatka, Russia.</title>
        <authorList>
            <person name="Wilkins L."/>
            <person name="Ettinger C."/>
        </authorList>
    </citation>
    <scope>NUCLEOTIDE SEQUENCE [LARGE SCALE GENOMIC DNA]</scope>
    <source>
        <strain evidence="3">ZAV-08</strain>
    </source>
</reference>
<sequence>MRPELKDFKGFNLKNLPEFDGFAPGHRACQGCGTVLPLKLALKVLGPNTIAVSATGCMEIISSPFPYTSWRIPWIHVAFENAASVASGIEAAIKVMKRKNKISKKEKINIVVFAGDGATFDIGLQFLSGALERGHDFIYICLDNEAYMNTGVQRSSATPFGAHTTTSPSGKVIKGNITWKKNLMGIVIAHNIPYAATANPAYPIDLMNKVKKASLIEGPTFIHVFSPCPTGWGCKSEDSILVAKLAVETRVFPLYEVIDGKYVINKLIGHIPVDPGSLGKYGKYVLEKKVTPQKPVEEYLKLQRRFRHLTPEQIKIIQKRVDEEYERLVKLAEYFGIEE</sequence>
<evidence type="ECO:0000313" key="3">
    <source>
        <dbReference type="EMBL" id="PMP68766.1"/>
    </source>
</evidence>
<evidence type="ECO:0000259" key="2">
    <source>
        <dbReference type="Pfam" id="PF02775"/>
    </source>
</evidence>
<dbReference type="Gene3D" id="3.40.50.970">
    <property type="match status" value="2"/>
</dbReference>
<name>A0A2N7PQ69_9BACT</name>
<gene>
    <name evidence="3" type="ORF">C0190_01190</name>
</gene>
<dbReference type="InterPro" id="IPR051479">
    <property type="entry name" value="PorB-like"/>
</dbReference>
<dbReference type="GO" id="GO:0030976">
    <property type="term" value="F:thiamine pyrophosphate binding"/>
    <property type="evidence" value="ECO:0007669"/>
    <property type="project" value="InterPro"/>
</dbReference>
<dbReference type="AlphaFoldDB" id="A0A2N7PQ69"/>
<protein>
    <submittedName>
        <fullName evidence="3">Pyruvate ferredoxin oxidoreductase</fullName>
    </submittedName>
</protein>
<keyword evidence="3" id="KW-0670">Pyruvate</keyword>
<dbReference type="Proteomes" id="UP000235460">
    <property type="component" value="Unassembled WGS sequence"/>
</dbReference>